<dbReference type="PATRIC" id="fig|651182.5.peg.2691"/>
<dbReference type="InterPro" id="IPR013974">
    <property type="entry name" value="SAF"/>
</dbReference>
<keyword evidence="4" id="KW-1185">Reference proteome</keyword>
<evidence type="ECO:0000313" key="3">
    <source>
        <dbReference type="EMBL" id="CCK80437.1"/>
    </source>
</evidence>
<protein>
    <submittedName>
        <fullName evidence="3">CpaB: Flp pilus assembly protein</fullName>
    </submittedName>
</protein>
<dbReference type="SMART" id="SM00858">
    <property type="entry name" value="SAF"/>
    <property type="match status" value="1"/>
</dbReference>
<reference evidence="3 4" key="1">
    <citation type="journal article" date="2013" name="Environ. Microbiol.">
        <title>Complete genome, catabolic sub-proteomes and key-metabolites of Desulfobacula toluolica Tol2, a marine, aromatic compound-degrading, sulfate-reducing bacterium.</title>
        <authorList>
            <person name="Wohlbrand L."/>
            <person name="Jacob J.H."/>
            <person name="Kube M."/>
            <person name="Mussmann M."/>
            <person name="Jarling R."/>
            <person name="Beck A."/>
            <person name="Amann R."/>
            <person name="Wilkes H."/>
            <person name="Reinhardt R."/>
            <person name="Rabus R."/>
        </authorList>
    </citation>
    <scope>NUCLEOTIDE SEQUENCE [LARGE SCALE GENOMIC DNA]</scope>
    <source>
        <strain evidence="4">DSM 7467 / Tol2</strain>
    </source>
</reference>
<dbReference type="Pfam" id="PF08666">
    <property type="entry name" value="SAF"/>
    <property type="match status" value="1"/>
</dbReference>
<dbReference type="InterPro" id="IPR017592">
    <property type="entry name" value="Pilus_assmbl_Flp-typ_CpaB"/>
</dbReference>
<dbReference type="Proteomes" id="UP000007347">
    <property type="component" value="Chromosome"/>
</dbReference>
<dbReference type="Pfam" id="PF16976">
    <property type="entry name" value="RcpC"/>
    <property type="match status" value="1"/>
</dbReference>
<sequence length="296" mass="31884">MGNIRTFVPILLSILIALAGSYYLYQWVKQKTSPDKVVTVTESKAIPVVVAKAGIPWGVKLTPEMLTTTPYLEESLPKGCFSKSEDIVDRIVIAQIGEGEPVLEYRLAPVSMKTGGVSAILESGKRAVSVKGNNVLGIAGFINPGNRVDVLVTIEDPDKEMDVTKIVLENILVLASGRQIQENGKGEAAPVDVYTLEVTPDQGERLTLAATKGRLQFALRGATDSDIVLTKGVTVPEMLKSLLIVDANPGKPAVSSVGSSTKRNYRKIKYIAPKKSNKATIEIIKGLSLTRKEITL</sequence>
<feature type="transmembrane region" description="Helical" evidence="1">
    <location>
        <begin position="6"/>
        <end position="25"/>
    </location>
</feature>
<dbReference type="CDD" id="cd11614">
    <property type="entry name" value="SAF_CpaB_FlgA_like"/>
    <property type="match status" value="1"/>
</dbReference>
<keyword evidence="1" id="KW-0472">Membrane</keyword>
<dbReference type="EMBL" id="FO203503">
    <property type="protein sequence ID" value="CCK80437.1"/>
    <property type="molecule type" value="Genomic_DNA"/>
</dbReference>
<keyword evidence="1" id="KW-1133">Transmembrane helix</keyword>
<dbReference type="KEGG" id="dto:TOL2_C22760"/>
<dbReference type="HOGENOM" id="CLU_057068_4_0_7"/>
<evidence type="ECO:0000313" key="4">
    <source>
        <dbReference type="Proteomes" id="UP000007347"/>
    </source>
</evidence>
<dbReference type="STRING" id="651182.TOL2_C22760"/>
<feature type="domain" description="SAF" evidence="2">
    <location>
        <begin position="46"/>
        <end position="108"/>
    </location>
</feature>
<dbReference type="NCBIfam" id="TIGR03177">
    <property type="entry name" value="pilus_cpaB"/>
    <property type="match status" value="1"/>
</dbReference>
<dbReference type="AlphaFoldDB" id="K0NNU4"/>
<gene>
    <name evidence="3" type="primary">cpaB</name>
    <name evidence="3" type="ordered locus">TOL2_C22760</name>
</gene>
<keyword evidence="1" id="KW-0812">Transmembrane</keyword>
<name>K0NNU4_DESTT</name>
<accession>K0NNU4</accession>
<dbReference type="InterPro" id="IPR031571">
    <property type="entry name" value="RcpC_dom"/>
</dbReference>
<dbReference type="RefSeq" id="WP_014957749.1">
    <property type="nucleotide sequence ID" value="NC_018645.1"/>
</dbReference>
<organism evidence="3 4">
    <name type="scientific">Desulfobacula toluolica (strain DSM 7467 / Tol2)</name>
    <dbReference type="NCBI Taxonomy" id="651182"/>
    <lineage>
        <taxon>Bacteria</taxon>
        <taxon>Pseudomonadati</taxon>
        <taxon>Thermodesulfobacteriota</taxon>
        <taxon>Desulfobacteria</taxon>
        <taxon>Desulfobacterales</taxon>
        <taxon>Desulfobacteraceae</taxon>
        <taxon>Desulfobacula</taxon>
    </lineage>
</organism>
<evidence type="ECO:0000259" key="2">
    <source>
        <dbReference type="SMART" id="SM00858"/>
    </source>
</evidence>
<evidence type="ECO:0000256" key="1">
    <source>
        <dbReference type="SAM" id="Phobius"/>
    </source>
</evidence>
<dbReference type="OrthoDB" id="9788329at2"/>
<proteinExistence type="predicted"/>